<organism evidence="2 3">
    <name type="scientific">Ceratodon purpureus</name>
    <name type="common">Fire moss</name>
    <name type="synonym">Dicranum purpureum</name>
    <dbReference type="NCBI Taxonomy" id="3225"/>
    <lineage>
        <taxon>Eukaryota</taxon>
        <taxon>Viridiplantae</taxon>
        <taxon>Streptophyta</taxon>
        <taxon>Embryophyta</taxon>
        <taxon>Bryophyta</taxon>
        <taxon>Bryophytina</taxon>
        <taxon>Bryopsida</taxon>
        <taxon>Dicranidae</taxon>
        <taxon>Pseudoditrichales</taxon>
        <taxon>Ditrichaceae</taxon>
        <taxon>Ceratodon</taxon>
    </lineage>
</organism>
<evidence type="ECO:0000256" key="1">
    <source>
        <dbReference type="SAM" id="SignalP"/>
    </source>
</evidence>
<dbReference type="AlphaFoldDB" id="A0A8T0IYK8"/>
<dbReference type="EMBL" id="CM026422">
    <property type="protein sequence ID" value="KAG0588810.1"/>
    <property type="molecule type" value="Genomic_DNA"/>
</dbReference>
<comment type="caution">
    <text evidence="2">The sequence shown here is derived from an EMBL/GenBank/DDBJ whole genome shotgun (WGS) entry which is preliminary data.</text>
</comment>
<keyword evidence="1" id="KW-0732">Signal</keyword>
<evidence type="ECO:0000313" key="2">
    <source>
        <dbReference type="EMBL" id="KAG0588810.1"/>
    </source>
</evidence>
<name>A0A8T0IYK8_CERPU</name>
<evidence type="ECO:0000313" key="3">
    <source>
        <dbReference type="Proteomes" id="UP000822688"/>
    </source>
</evidence>
<feature type="chain" id="PRO_5035723982" evidence="1">
    <location>
        <begin position="19"/>
        <end position="47"/>
    </location>
</feature>
<gene>
    <name evidence="2" type="ORF">KC19_2G270800</name>
</gene>
<dbReference type="Proteomes" id="UP000822688">
    <property type="component" value="Chromosome 2"/>
</dbReference>
<reference evidence="2" key="1">
    <citation type="submission" date="2020-06" db="EMBL/GenBank/DDBJ databases">
        <title>WGS assembly of Ceratodon purpureus strain R40.</title>
        <authorList>
            <person name="Carey S.B."/>
            <person name="Jenkins J."/>
            <person name="Shu S."/>
            <person name="Lovell J.T."/>
            <person name="Sreedasyam A."/>
            <person name="Maumus F."/>
            <person name="Tiley G.P."/>
            <person name="Fernandez-Pozo N."/>
            <person name="Barry K."/>
            <person name="Chen C."/>
            <person name="Wang M."/>
            <person name="Lipzen A."/>
            <person name="Daum C."/>
            <person name="Saski C.A."/>
            <person name="Payton A.C."/>
            <person name="Mcbreen J.C."/>
            <person name="Conrad R.E."/>
            <person name="Kollar L.M."/>
            <person name="Olsson S."/>
            <person name="Huttunen S."/>
            <person name="Landis J.B."/>
            <person name="Wickett N.J."/>
            <person name="Johnson M.G."/>
            <person name="Rensing S.A."/>
            <person name="Grimwood J."/>
            <person name="Schmutz J."/>
            <person name="Mcdaniel S.F."/>
        </authorList>
    </citation>
    <scope>NUCLEOTIDE SEQUENCE</scope>
    <source>
        <strain evidence="2">R40</strain>
    </source>
</reference>
<feature type="signal peptide" evidence="1">
    <location>
        <begin position="1"/>
        <end position="18"/>
    </location>
</feature>
<accession>A0A8T0IYK8</accession>
<sequence>MIFGLRMFSVRCLAVAEAYLVRESSSVGMYIIALGDFRKLDLVFLYL</sequence>
<proteinExistence type="predicted"/>
<keyword evidence="3" id="KW-1185">Reference proteome</keyword>
<protein>
    <submittedName>
        <fullName evidence="2">Uncharacterized protein</fullName>
    </submittedName>
</protein>